<keyword evidence="4 5" id="KW-0472">Membrane</keyword>
<evidence type="ECO:0000256" key="2">
    <source>
        <dbReference type="ARBA" id="ARBA00022692"/>
    </source>
</evidence>
<dbReference type="OrthoDB" id="10266980at2759"/>
<gene>
    <name evidence="8" type="ORF">H4R26_001845</name>
</gene>
<name>A0A9W8BDZ5_9FUNG</name>
<dbReference type="GO" id="GO:0055088">
    <property type="term" value="P:lipid homeostasis"/>
    <property type="evidence" value="ECO:0007669"/>
    <property type="project" value="TreeGrafter"/>
</dbReference>
<evidence type="ECO:0000256" key="1">
    <source>
        <dbReference type="ARBA" id="ARBA00004141"/>
    </source>
</evidence>
<evidence type="ECO:0000256" key="5">
    <source>
        <dbReference type="PROSITE-ProRule" id="PRU00205"/>
    </source>
</evidence>
<dbReference type="GO" id="GO:0005783">
    <property type="term" value="C:endoplasmic reticulum"/>
    <property type="evidence" value="ECO:0007669"/>
    <property type="project" value="TreeGrafter"/>
</dbReference>
<dbReference type="Pfam" id="PF03798">
    <property type="entry name" value="TRAM_LAG1_CLN8"/>
    <property type="match status" value="1"/>
</dbReference>
<reference evidence="8" key="1">
    <citation type="submission" date="2022-07" db="EMBL/GenBank/DDBJ databases">
        <title>Phylogenomic reconstructions and comparative analyses of Kickxellomycotina fungi.</title>
        <authorList>
            <person name="Reynolds N.K."/>
            <person name="Stajich J.E."/>
            <person name="Barry K."/>
            <person name="Grigoriev I.V."/>
            <person name="Crous P."/>
            <person name="Smith M.E."/>
        </authorList>
    </citation>
    <scope>NUCLEOTIDE SEQUENCE</scope>
    <source>
        <strain evidence="8">IMI 214461</strain>
    </source>
</reference>
<dbReference type="AlphaFoldDB" id="A0A9W8BDZ5"/>
<dbReference type="PROSITE" id="PS50922">
    <property type="entry name" value="TLC"/>
    <property type="match status" value="1"/>
</dbReference>
<proteinExistence type="predicted"/>
<feature type="transmembrane region" description="Helical" evidence="6">
    <location>
        <begin position="147"/>
        <end position="164"/>
    </location>
</feature>
<keyword evidence="9" id="KW-1185">Reference proteome</keyword>
<dbReference type="InterPro" id="IPR050846">
    <property type="entry name" value="TLCD"/>
</dbReference>
<evidence type="ECO:0000256" key="3">
    <source>
        <dbReference type="ARBA" id="ARBA00022989"/>
    </source>
</evidence>
<sequence>MEHVAAVASEGGGGIHGVLSVLDSAVHAVFDPLHLTGVSMYWKIMALSLLAHFLLLKIMPTLSELLVPRVYGRLSDSDKRGWDICVTSLLHTLFDSAFIIAYLNDPTLNGDKMGGYSEQFEILLSIAQGYYIWDLAICLMDYSSYGLMYLIHGSLGVFGLMVLTSRQLQFYAIPYLLPEVSSVFLNIRHLLKYAGQTSSLLYKVNFALFMLAFIGIRVGFEAFHSYHLAVNVYRGNTDTVFYPFAVYFAILGITLTVLNLIWLRQILNAAYYTLLGGSNGSGKDSKTKKAE</sequence>
<comment type="caution">
    <text evidence="8">The sequence shown here is derived from an EMBL/GenBank/DDBJ whole genome shotgun (WGS) entry which is preliminary data.</text>
</comment>
<feature type="domain" description="TLC" evidence="7">
    <location>
        <begin position="77"/>
        <end position="275"/>
    </location>
</feature>
<evidence type="ECO:0000313" key="8">
    <source>
        <dbReference type="EMBL" id="KAJ2005625.1"/>
    </source>
</evidence>
<evidence type="ECO:0000313" key="9">
    <source>
        <dbReference type="Proteomes" id="UP001150907"/>
    </source>
</evidence>
<accession>A0A9W8BDZ5</accession>
<protein>
    <recommendedName>
        <fullName evidence="7">TLC domain-containing protein</fullName>
    </recommendedName>
</protein>
<feature type="transmembrane region" description="Helical" evidence="6">
    <location>
        <begin position="40"/>
        <end position="60"/>
    </location>
</feature>
<dbReference type="GO" id="GO:0016020">
    <property type="term" value="C:membrane"/>
    <property type="evidence" value="ECO:0007669"/>
    <property type="project" value="UniProtKB-SubCell"/>
</dbReference>
<feature type="transmembrane region" description="Helical" evidence="6">
    <location>
        <begin position="240"/>
        <end position="262"/>
    </location>
</feature>
<dbReference type="InterPro" id="IPR006634">
    <property type="entry name" value="TLC-dom"/>
</dbReference>
<keyword evidence="2 5" id="KW-0812">Transmembrane</keyword>
<evidence type="ECO:0000256" key="4">
    <source>
        <dbReference type="ARBA" id="ARBA00023136"/>
    </source>
</evidence>
<dbReference type="EMBL" id="JANBQF010000092">
    <property type="protein sequence ID" value="KAJ2005625.1"/>
    <property type="molecule type" value="Genomic_DNA"/>
</dbReference>
<dbReference type="Proteomes" id="UP001150907">
    <property type="component" value="Unassembled WGS sequence"/>
</dbReference>
<organism evidence="8 9">
    <name type="scientific">Coemansia thaxteri</name>
    <dbReference type="NCBI Taxonomy" id="2663907"/>
    <lineage>
        <taxon>Eukaryota</taxon>
        <taxon>Fungi</taxon>
        <taxon>Fungi incertae sedis</taxon>
        <taxon>Zoopagomycota</taxon>
        <taxon>Kickxellomycotina</taxon>
        <taxon>Kickxellomycetes</taxon>
        <taxon>Kickxellales</taxon>
        <taxon>Kickxellaceae</taxon>
        <taxon>Coemansia</taxon>
    </lineage>
</organism>
<keyword evidence="3 6" id="KW-1133">Transmembrane helix</keyword>
<feature type="transmembrane region" description="Helical" evidence="6">
    <location>
        <begin position="200"/>
        <end position="220"/>
    </location>
</feature>
<evidence type="ECO:0000259" key="7">
    <source>
        <dbReference type="PROSITE" id="PS50922"/>
    </source>
</evidence>
<dbReference type="PANTHER" id="PTHR13439:SF0">
    <property type="entry name" value="TOPOISOMERASE I DAMAGE AFFECTED PROTEIN 4"/>
    <property type="match status" value="1"/>
</dbReference>
<comment type="subcellular location">
    <subcellularLocation>
        <location evidence="1">Membrane</location>
        <topology evidence="1">Multi-pass membrane protein</topology>
    </subcellularLocation>
</comment>
<dbReference type="PANTHER" id="PTHR13439">
    <property type="entry name" value="CT120 PROTEIN"/>
    <property type="match status" value="1"/>
</dbReference>
<dbReference type="SMART" id="SM00724">
    <property type="entry name" value="TLC"/>
    <property type="match status" value="1"/>
</dbReference>
<feature type="transmembrane region" description="Helical" evidence="6">
    <location>
        <begin position="170"/>
        <end position="188"/>
    </location>
</feature>
<evidence type="ECO:0000256" key="6">
    <source>
        <dbReference type="SAM" id="Phobius"/>
    </source>
</evidence>